<feature type="region of interest" description="Disordered" evidence="7">
    <location>
        <begin position="432"/>
        <end position="454"/>
    </location>
</feature>
<name>A0AAI9X937_PENTH</name>
<evidence type="ECO:0000313" key="9">
    <source>
        <dbReference type="EMBL" id="KAJ9488009.1"/>
    </source>
</evidence>
<evidence type="ECO:0000256" key="5">
    <source>
        <dbReference type="ARBA" id="ARBA00022989"/>
    </source>
</evidence>
<dbReference type="AlphaFoldDB" id="A0AAI9X937"/>
<evidence type="ECO:0000313" key="10">
    <source>
        <dbReference type="Proteomes" id="UP001227192"/>
    </source>
</evidence>
<keyword evidence="5 8" id="KW-1133">Transmembrane helix</keyword>
<evidence type="ECO:0000256" key="2">
    <source>
        <dbReference type="ARBA" id="ARBA00008807"/>
    </source>
</evidence>
<reference evidence="9" key="1">
    <citation type="submission" date="2015-06" db="EMBL/GenBank/DDBJ databases">
        <authorList>
            <person name="Nguyen H."/>
        </authorList>
    </citation>
    <scope>NUCLEOTIDE SEQUENCE</scope>
    <source>
        <strain evidence="9">DAOM 180753</strain>
    </source>
</reference>
<comment type="subcellular location">
    <subcellularLocation>
        <location evidence="1">Membrane</location>
        <topology evidence="1">Multi-pass membrane protein</topology>
    </subcellularLocation>
</comment>
<dbReference type="InterPro" id="IPR004813">
    <property type="entry name" value="OPT"/>
</dbReference>
<proteinExistence type="inferred from homology"/>
<dbReference type="Proteomes" id="UP001227192">
    <property type="component" value="Unassembled WGS sequence"/>
</dbReference>
<feature type="transmembrane region" description="Helical" evidence="8">
    <location>
        <begin position="78"/>
        <end position="98"/>
    </location>
</feature>
<reference evidence="9" key="2">
    <citation type="journal article" date="2016" name="Fungal Biol.">
        <title>Ochratoxin A production by Penicillium thymicola.</title>
        <authorList>
            <person name="Nguyen H.D.T."/>
            <person name="McMullin D.R."/>
            <person name="Ponomareva E."/>
            <person name="Riley R."/>
            <person name="Pomraning K.R."/>
            <person name="Baker S.E."/>
            <person name="Seifert K.A."/>
        </authorList>
    </citation>
    <scope>NUCLEOTIDE SEQUENCE</scope>
    <source>
        <strain evidence="9">DAOM 180753</strain>
    </source>
</reference>
<keyword evidence="3" id="KW-0813">Transport</keyword>
<feature type="transmembrane region" description="Helical" evidence="8">
    <location>
        <begin position="267"/>
        <end position="292"/>
    </location>
</feature>
<organism evidence="9 10">
    <name type="scientific">Penicillium thymicola</name>
    <dbReference type="NCBI Taxonomy" id="293382"/>
    <lineage>
        <taxon>Eukaryota</taxon>
        <taxon>Fungi</taxon>
        <taxon>Dikarya</taxon>
        <taxon>Ascomycota</taxon>
        <taxon>Pezizomycotina</taxon>
        <taxon>Eurotiomycetes</taxon>
        <taxon>Eurotiomycetidae</taxon>
        <taxon>Eurotiales</taxon>
        <taxon>Aspergillaceae</taxon>
        <taxon>Penicillium</taxon>
    </lineage>
</organism>
<dbReference type="InterPro" id="IPR045035">
    <property type="entry name" value="YSL-like"/>
</dbReference>
<gene>
    <name evidence="9" type="ORF">VN97_g5290</name>
</gene>
<dbReference type="GO" id="GO:0000329">
    <property type="term" value="C:fungal-type vacuole membrane"/>
    <property type="evidence" value="ECO:0007669"/>
    <property type="project" value="TreeGrafter"/>
</dbReference>
<dbReference type="Pfam" id="PF03169">
    <property type="entry name" value="OPT"/>
    <property type="match status" value="1"/>
</dbReference>
<feature type="compositionally biased region" description="Polar residues" evidence="7">
    <location>
        <begin position="1"/>
        <end position="13"/>
    </location>
</feature>
<feature type="compositionally biased region" description="Polar residues" evidence="7">
    <location>
        <begin position="38"/>
        <end position="49"/>
    </location>
</feature>
<feature type="transmembrane region" description="Helical" evidence="8">
    <location>
        <begin position="580"/>
        <end position="601"/>
    </location>
</feature>
<comment type="similarity">
    <text evidence="2">Belongs to the oligopeptide OPT transporter family.</text>
</comment>
<feature type="transmembrane region" description="Helical" evidence="8">
    <location>
        <begin position="55"/>
        <end position="72"/>
    </location>
</feature>
<dbReference type="PANTHER" id="PTHR31645">
    <property type="entry name" value="OLIGOPEPTIDE TRANSPORTER YGL114W-RELATED"/>
    <property type="match status" value="1"/>
</dbReference>
<keyword evidence="4 8" id="KW-0812">Transmembrane</keyword>
<dbReference type="PANTHER" id="PTHR31645:SF0">
    <property type="entry name" value="OLIGOPEPTIDE TRANSPORTER YGL114W-RELATED"/>
    <property type="match status" value="1"/>
</dbReference>
<keyword evidence="6 8" id="KW-0472">Membrane</keyword>
<feature type="transmembrane region" description="Helical" evidence="8">
    <location>
        <begin position="360"/>
        <end position="382"/>
    </location>
</feature>
<evidence type="ECO:0000256" key="4">
    <source>
        <dbReference type="ARBA" id="ARBA00022692"/>
    </source>
</evidence>
<sequence length="898" mass="97254">MDYQTISMDSNASKQRHHTVESPSLNQPPTASIDDPTPNHQTPATSPQSFTPRSLLVGLIIGALITFSNTYFGLQTGWISTMAMPSALIGFSVFKVLSKYLSFPFTPVENVLIQTVAGAVGTMPLGCGFVGVIPALEFLLKPGEDGPKGDGGEGEGGPLKLGFWKLVIWSLGVCLFGVVFAVPLRKEVIVREKLRFPSGTASALMLKVLHGSGSNEKVITPDSSRAGILSIEAEAAGQSREDTGLLKDCDAEDQASKEQDWRSKMRILVGSFAMSGTLFSYFVPLVHAVPLFGRGMAKNWMWTLNPSPAYIGQGIIMGPSTCMHMLFGAVLGWGVLSPLAKTRGWAPGPVKDWDNGSQAWIVWISLAIMLADSLVSLGWLLLKPIVNHSPRWVARFRSTQAGQWIALRLQSSQHSYINYSALESEPDLLSHDNDDAHHTPITTSEEEEEDAPPSQLISTRTVVILLPLTLLLNVTCMHFAFGEIISPFLSALATLLAVLLSIMGVRALGETDLNPVSGISKLTQLLFSLATPASHFSRRTALVTNLLAGAVSESGALQAGDMMQDLKTGHLLGASPKAQFYGQIIGSLVGAVLSTAVYKLYVNVYEVPGEMFQTPTAYVWIFTARLVTGQGLPEMAGQFSIIAGIVWAFLTALRIAAASPSLARNGKPPVWRTWIPGGIAVAVGIFNEPSFTLARAIGGIIAWWWARKHSESKTDNQVGNANATSMGSSIETELQDGQRSSITAEQASEKADAASSTVVVLASGLILGEGIMSINKRTFSELYYTYVPDNAWHSRPFHFRYSAQLTSCRFLITKTLSLVITYNSLPYKDSPTPKLAAKRSAYCIEHVEGGIIRKVPSKISICAWLQTFSERVNMAYLEIDRIGKAGSKVRIIMKQETK</sequence>
<feature type="transmembrane region" description="Helical" evidence="8">
    <location>
        <begin position="487"/>
        <end position="508"/>
    </location>
</feature>
<feature type="compositionally biased region" description="Polar residues" evidence="7">
    <location>
        <begin position="21"/>
        <end position="30"/>
    </location>
</feature>
<comment type="caution">
    <text evidence="9">The sequence shown here is derived from an EMBL/GenBank/DDBJ whole genome shotgun (WGS) entry which is preliminary data.</text>
</comment>
<accession>A0AAI9X937</accession>
<feature type="transmembrane region" description="Helical" evidence="8">
    <location>
        <begin position="462"/>
        <end position="481"/>
    </location>
</feature>
<feature type="transmembrane region" description="Helical" evidence="8">
    <location>
        <begin position="110"/>
        <end position="133"/>
    </location>
</feature>
<feature type="region of interest" description="Disordered" evidence="7">
    <location>
        <begin position="1"/>
        <end position="49"/>
    </location>
</feature>
<evidence type="ECO:0000256" key="7">
    <source>
        <dbReference type="SAM" id="MobiDB-lite"/>
    </source>
</evidence>
<evidence type="ECO:0000256" key="1">
    <source>
        <dbReference type="ARBA" id="ARBA00004141"/>
    </source>
</evidence>
<feature type="transmembrane region" description="Helical" evidence="8">
    <location>
        <begin position="166"/>
        <end position="184"/>
    </location>
</feature>
<protein>
    <submittedName>
        <fullName evidence="9">Uncharacterized protein</fullName>
    </submittedName>
</protein>
<evidence type="ECO:0000256" key="3">
    <source>
        <dbReference type="ARBA" id="ARBA00022448"/>
    </source>
</evidence>
<dbReference type="EMBL" id="LACB01000134">
    <property type="protein sequence ID" value="KAJ9488009.1"/>
    <property type="molecule type" value="Genomic_DNA"/>
</dbReference>
<feature type="transmembrane region" description="Helical" evidence="8">
    <location>
        <begin position="635"/>
        <end position="657"/>
    </location>
</feature>
<dbReference type="GO" id="GO:0035673">
    <property type="term" value="F:oligopeptide transmembrane transporter activity"/>
    <property type="evidence" value="ECO:0007669"/>
    <property type="project" value="InterPro"/>
</dbReference>
<keyword evidence="10" id="KW-1185">Reference proteome</keyword>
<dbReference type="NCBIfam" id="TIGR00728">
    <property type="entry name" value="OPT_sfam"/>
    <property type="match status" value="1"/>
</dbReference>
<evidence type="ECO:0000256" key="8">
    <source>
        <dbReference type="SAM" id="Phobius"/>
    </source>
</evidence>
<evidence type="ECO:0000256" key="6">
    <source>
        <dbReference type="ARBA" id="ARBA00023136"/>
    </source>
</evidence>